<dbReference type="AlphaFoldDB" id="A0A2S6GBZ7"/>
<dbReference type="Proteomes" id="UP000239203">
    <property type="component" value="Unassembled WGS sequence"/>
</dbReference>
<gene>
    <name evidence="1" type="ORF">CLV40_13836</name>
</gene>
<comment type="caution">
    <text evidence="1">The sequence shown here is derived from an EMBL/GenBank/DDBJ whole genome shotgun (WGS) entry which is preliminary data.</text>
</comment>
<evidence type="ECO:0000313" key="2">
    <source>
        <dbReference type="Proteomes" id="UP000239203"/>
    </source>
</evidence>
<protein>
    <submittedName>
        <fullName evidence="1">Uncharacterized protein</fullName>
    </submittedName>
</protein>
<accession>A0A2S6GBZ7</accession>
<sequence>MDDDRRGGGWTYAIPATASCPCGRCPVWSARLRHCPFDEFPDLAVGNGSGDPPDDPVDIHPQKIYEFDVGAWEWLSTVGACHSTGW</sequence>
<dbReference type="EMBL" id="PTIX01000038">
    <property type="protein sequence ID" value="PPK61887.1"/>
    <property type="molecule type" value="Genomic_DNA"/>
</dbReference>
<keyword evidence="2" id="KW-1185">Reference proteome</keyword>
<name>A0A2S6GBZ7_9PSEU</name>
<reference evidence="1 2" key="1">
    <citation type="submission" date="2018-02" db="EMBL/GenBank/DDBJ databases">
        <title>Genomic Encyclopedia of Archaeal and Bacterial Type Strains, Phase II (KMG-II): from individual species to whole genera.</title>
        <authorList>
            <person name="Goeker M."/>
        </authorList>
    </citation>
    <scope>NUCLEOTIDE SEQUENCE [LARGE SCALE GENOMIC DNA]</scope>
    <source>
        <strain evidence="1 2">YU 961-1</strain>
    </source>
</reference>
<evidence type="ECO:0000313" key="1">
    <source>
        <dbReference type="EMBL" id="PPK61887.1"/>
    </source>
</evidence>
<dbReference type="PROSITE" id="PS51257">
    <property type="entry name" value="PROKAR_LIPOPROTEIN"/>
    <property type="match status" value="1"/>
</dbReference>
<proteinExistence type="predicted"/>
<organism evidence="1 2">
    <name type="scientific">Actinokineospora auranticolor</name>
    <dbReference type="NCBI Taxonomy" id="155976"/>
    <lineage>
        <taxon>Bacteria</taxon>
        <taxon>Bacillati</taxon>
        <taxon>Actinomycetota</taxon>
        <taxon>Actinomycetes</taxon>
        <taxon>Pseudonocardiales</taxon>
        <taxon>Pseudonocardiaceae</taxon>
        <taxon>Actinokineospora</taxon>
    </lineage>
</organism>